<evidence type="ECO:0000313" key="4">
    <source>
        <dbReference type="Proteomes" id="UP001595923"/>
    </source>
</evidence>
<name>A0ABV9E4D4_9ACTN</name>
<dbReference type="SFLD" id="SFLDG01212">
    <property type="entry name" value="Phytoene_synthase_like"/>
    <property type="match status" value="1"/>
</dbReference>
<keyword evidence="4" id="KW-1185">Reference proteome</keyword>
<dbReference type="PANTHER" id="PTHR31480">
    <property type="entry name" value="BIFUNCTIONAL LYCOPENE CYCLASE/PHYTOENE SYNTHASE"/>
    <property type="match status" value="1"/>
</dbReference>
<reference evidence="4" key="1">
    <citation type="journal article" date="2019" name="Int. J. Syst. Evol. Microbiol.">
        <title>The Global Catalogue of Microorganisms (GCM) 10K type strain sequencing project: providing services to taxonomists for standard genome sequencing and annotation.</title>
        <authorList>
            <consortium name="The Broad Institute Genomics Platform"/>
            <consortium name="The Broad Institute Genome Sequencing Center for Infectious Disease"/>
            <person name="Wu L."/>
            <person name="Ma J."/>
        </authorList>
    </citation>
    <scope>NUCLEOTIDE SEQUENCE [LARGE SCALE GENOMIC DNA]</scope>
    <source>
        <strain evidence="4">XZYJ18</strain>
    </source>
</reference>
<dbReference type="InterPro" id="IPR033904">
    <property type="entry name" value="Trans_IPPS_HH"/>
</dbReference>
<dbReference type="CDD" id="cd00683">
    <property type="entry name" value="Trans_IPPS_HH"/>
    <property type="match status" value="1"/>
</dbReference>
<dbReference type="SFLD" id="SFLDG01018">
    <property type="entry name" value="Squalene/Phytoene_Synthase_Lik"/>
    <property type="match status" value="1"/>
</dbReference>
<evidence type="ECO:0000256" key="2">
    <source>
        <dbReference type="ARBA" id="ARBA00022679"/>
    </source>
</evidence>
<accession>A0ABV9E4D4</accession>
<dbReference type="SFLD" id="SFLDS00005">
    <property type="entry name" value="Isoprenoid_Synthase_Type_I"/>
    <property type="match status" value="1"/>
</dbReference>
<dbReference type="EMBL" id="JBHSFQ010000024">
    <property type="protein sequence ID" value="MFC4564463.1"/>
    <property type="molecule type" value="Genomic_DNA"/>
</dbReference>
<keyword evidence="2" id="KW-0808">Transferase</keyword>
<dbReference type="SUPFAM" id="SSF48576">
    <property type="entry name" value="Terpenoid synthases"/>
    <property type="match status" value="1"/>
</dbReference>
<dbReference type="PROSITE" id="PS01045">
    <property type="entry name" value="SQUALEN_PHYTOEN_SYN_2"/>
    <property type="match status" value="1"/>
</dbReference>
<comment type="caution">
    <text evidence="3">The sequence shown here is derived from an EMBL/GenBank/DDBJ whole genome shotgun (WGS) entry which is preliminary data.</text>
</comment>
<sequence>MMGTDAELDAAGIGGAPLRAAYAHCRELHARHGRSYYLATRVLPPARRPAIHALYGFARWVDDIVDAPGPADTPAGGRRLIDAVEADLAAALAGAPAERPVVRAVADCALRYDIDPPLFSAFLASMRMDLDVAGYADYAALRGYMYGSAAVIGLQVLPVLGTSVPRAEAAPHAAALGEAFQLTNFLRDVAEDLDRGRVYLPADVLAAHGADRGLLAHCRRTGDQDPRVRAAFAELARINRDVYRRAEPGIAMLHPVSRPCVATALRLYRGILDRIEAADYDVWTRRHSVPRARRAGMALPALGRALTARLLSP</sequence>
<dbReference type="InterPro" id="IPR044843">
    <property type="entry name" value="Trans_IPPS_bact-type"/>
</dbReference>
<evidence type="ECO:0000256" key="1">
    <source>
        <dbReference type="ARBA" id="ARBA00004684"/>
    </source>
</evidence>
<dbReference type="RefSeq" id="WP_378577585.1">
    <property type="nucleotide sequence ID" value="NZ_JBHSFQ010000024.1"/>
</dbReference>
<protein>
    <submittedName>
        <fullName evidence="3">Phytoene/squalene synthase family protein</fullName>
    </submittedName>
</protein>
<proteinExistence type="predicted"/>
<dbReference type="InterPro" id="IPR002060">
    <property type="entry name" value="Squ/phyt_synthse"/>
</dbReference>
<dbReference type="InterPro" id="IPR019845">
    <property type="entry name" value="Squalene/phytoene_synthase_CS"/>
</dbReference>
<gene>
    <name evidence="3" type="ORF">ACFO4E_21600</name>
</gene>
<organism evidence="3 4">
    <name type="scientific">Nocardiopsis mangrovi</name>
    <dbReference type="NCBI Taxonomy" id="1179818"/>
    <lineage>
        <taxon>Bacteria</taxon>
        <taxon>Bacillati</taxon>
        <taxon>Actinomycetota</taxon>
        <taxon>Actinomycetes</taxon>
        <taxon>Streptosporangiales</taxon>
        <taxon>Nocardiopsidaceae</taxon>
        <taxon>Nocardiopsis</taxon>
    </lineage>
</organism>
<dbReference type="InterPro" id="IPR008949">
    <property type="entry name" value="Isoprenoid_synthase_dom_sf"/>
</dbReference>
<comment type="pathway">
    <text evidence="1">Carotenoid biosynthesis; phytoene biosynthesis.</text>
</comment>
<dbReference type="Gene3D" id="1.10.600.10">
    <property type="entry name" value="Farnesyl Diphosphate Synthase"/>
    <property type="match status" value="1"/>
</dbReference>
<evidence type="ECO:0000313" key="3">
    <source>
        <dbReference type="EMBL" id="MFC4564463.1"/>
    </source>
</evidence>
<dbReference type="Proteomes" id="UP001595923">
    <property type="component" value="Unassembled WGS sequence"/>
</dbReference>
<dbReference type="Pfam" id="PF00494">
    <property type="entry name" value="SQS_PSY"/>
    <property type="match status" value="1"/>
</dbReference>